<dbReference type="AlphaFoldDB" id="A0A8G2F3S1"/>
<proteinExistence type="predicted"/>
<keyword evidence="2" id="KW-1185">Reference proteome</keyword>
<gene>
    <name evidence="1" type="ORF">SAMN05444001_101136</name>
</gene>
<evidence type="ECO:0000313" key="2">
    <source>
        <dbReference type="Proteomes" id="UP000236725"/>
    </source>
</evidence>
<sequence>MIGLASSAALLFTACSDFEEINKDPNAVSEDNVQVAHLLNKSITEAQMDPHIAERIFVLTWKRAARFDRSSGFTIGADNEGWNNDYFGTGYGVGWLNNVNAAINLAEKRIADGTAKSYEKNVYQMARIWRAYLISELADCFGPIPTINKFDGSVAPYQSVEEIYTFILAELKDAVSKIDEAEDMSPITGANNVSDQFYEGDMKKWKKYGNSLRLRLAMRLTVANPALAKSEFENAAKGDLITTLNDMAQVQEKDGWDGAAGVMSRTWNPQPISATMNNIFLGLGGIDIQVADEIKNDVKIKSATKYMGLRFDKHLPTSTNDPSAGFFYDGLPDKIDPRALTLYNIPGYKDNVIYSDYIGEPATTARLADPATGELVDKNNKDYMKLTVKYTWNTWVAGKWDKKSSLSTELTGASKNYPSIAKKFRMSTNKRVWFAPWETYFLLAEAAVYGWSVPGTAQSNYESGIAASFEYNEVSQFLGDYLKSTDYNRVGTSVAFNHTVEATPHEVTYYDGYTGEAKTMTYTYPKNSIYKNGQYNNDHLTKIITQKYIAQNPWLPLEAWSDHRRLGLPFFENQAVEIDYNPTAHEVPLTKSTAKECKWEFYPKRMRYPSSLETNSKDSYDQAMQLLGGVNDTNNPLWWEMKK</sequence>
<dbReference type="Gene3D" id="1.25.40.390">
    <property type="match status" value="2"/>
</dbReference>
<dbReference type="EMBL" id="FNVS01000001">
    <property type="protein sequence ID" value="SEF42588.1"/>
    <property type="molecule type" value="Genomic_DNA"/>
</dbReference>
<protein>
    <submittedName>
        <fullName evidence="1">Susd and RagB outer membrane lipoprotein</fullName>
    </submittedName>
</protein>
<evidence type="ECO:0000313" key="1">
    <source>
        <dbReference type="EMBL" id="SEF42588.1"/>
    </source>
</evidence>
<organism evidence="1 2">
    <name type="scientific">Parabacteroides chinchillae</name>
    <dbReference type="NCBI Taxonomy" id="871327"/>
    <lineage>
        <taxon>Bacteria</taxon>
        <taxon>Pseudomonadati</taxon>
        <taxon>Bacteroidota</taxon>
        <taxon>Bacteroidia</taxon>
        <taxon>Bacteroidales</taxon>
        <taxon>Tannerellaceae</taxon>
        <taxon>Parabacteroides</taxon>
    </lineage>
</organism>
<keyword evidence="1" id="KW-0449">Lipoprotein</keyword>
<dbReference type="Proteomes" id="UP000236725">
    <property type="component" value="Unassembled WGS sequence"/>
</dbReference>
<dbReference type="SUPFAM" id="SSF48452">
    <property type="entry name" value="TPR-like"/>
    <property type="match status" value="1"/>
</dbReference>
<dbReference type="InterPro" id="IPR024302">
    <property type="entry name" value="SusD-like"/>
</dbReference>
<reference evidence="1 2" key="1">
    <citation type="submission" date="2016-10" db="EMBL/GenBank/DDBJ databases">
        <authorList>
            <person name="Varghese N."/>
            <person name="Submissions S."/>
        </authorList>
    </citation>
    <scope>NUCLEOTIDE SEQUENCE [LARGE SCALE GENOMIC DNA]</scope>
    <source>
        <strain evidence="1 2">DSM 29073</strain>
    </source>
</reference>
<name>A0A8G2F3S1_9BACT</name>
<dbReference type="Pfam" id="PF12741">
    <property type="entry name" value="SusD-like"/>
    <property type="match status" value="2"/>
</dbReference>
<accession>A0A8G2F3S1</accession>
<dbReference type="InterPro" id="IPR011990">
    <property type="entry name" value="TPR-like_helical_dom_sf"/>
</dbReference>
<comment type="caution">
    <text evidence="1">The sequence shown here is derived from an EMBL/GenBank/DDBJ whole genome shotgun (WGS) entry which is preliminary data.</text>
</comment>